<dbReference type="EMBL" id="JXLN01011966">
    <property type="protein sequence ID" value="KPM07876.1"/>
    <property type="molecule type" value="Genomic_DNA"/>
</dbReference>
<evidence type="ECO:0000313" key="1">
    <source>
        <dbReference type="EMBL" id="KPM07876.1"/>
    </source>
</evidence>
<proteinExistence type="predicted"/>
<dbReference type="VEuPathDB" id="VectorBase:SSCA007323"/>
<accession>A0A132AA69</accession>
<reference evidence="1 2" key="1">
    <citation type="journal article" date="2015" name="Parasit. Vectors">
        <title>Draft genome of the scabies mite.</title>
        <authorList>
            <person name="Rider S.D.Jr."/>
            <person name="Morgan M.S."/>
            <person name="Arlian L.G."/>
        </authorList>
    </citation>
    <scope>NUCLEOTIDE SEQUENCE [LARGE SCALE GENOMIC DNA]</scope>
    <source>
        <strain evidence="1">Arlian Lab</strain>
    </source>
</reference>
<organism evidence="1 2">
    <name type="scientific">Sarcoptes scabiei</name>
    <name type="common">Itch mite</name>
    <name type="synonym">Acarus scabiei</name>
    <dbReference type="NCBI Taxonomy" id="52283"/>
    <lineage>
        <taxon>Eukaryota</taxon>
        <taxon>Metazoa</taxon>
        <taxon>Ecdysozoa</taxon>
        <taxon>Arthropoda</taxon>
        <taxon>Chelicerata</taxon>
        <taxon>Arachnida</taxon>
        <taxon>Acari</taxon>
        <taxon>Acariformes</taxon>
        <taxon>Sarcoptiformes</taxon>
        <taxon>Astigmata</taxon>
        <taxon>Psoroptidia</taxon>
        <taxon>Sarcoptoidea</taxon>
        <taxon>Sarcoptidae</taxon>
        <taxon>Sarcoptinae</taxon>
        <taxon>Sarcoptes</taxon>
    </lineage>
</organism>
<protein>
    <submittedName>
        <fullName evidence="1">Uncharacterized protein</fullName>
    </submittedName>
</protein>
<dbReference type="AlphaFoldDB" id="A0A132AA69"/>
<evidence type="ECO:0000313" key="2">
    <source>
        <dbReference type="Proteomes" id="UP000616769"/>
    </source>
</evidence>
<comment type="caution">
    <text evidence="1">The sequence shown here is derived from an EMBL/GenBank/DDBJ whole genome shotgun (WGS) entry which is preliminary data.</text>
</comment>
<gene>
    <name evidence="1" type="ORF">QR98_0063840</name>
</gene>
<sequence>MILQNALYDLILRCFLTCKIDSTKKHYGLACVHELLAYLTSLVNPLPDGQNTDYMIYCRRLATIIAF</sequence>
<dbReference type="Proteomes" id="UP000616769">
    <property type="component" value="Unassembled WGS sequence"/>
</dbReference>
<dbReference type="OrthoDB" id="10258608at2759"/>
<name>A0A132AA69_SARSC</name>